<protein>
    <submittedName>
        <fullName evidence="2">Uncharacterized protein</fullName>
    </submittedName>
</protein>
<organism evidence="2 3">
    <name type="scientific">Alteromonas hispanica</name>
    <dbReference type="NCBI Taxonomy" id="315421"/>
    <lineage>
        <taxon>Bacteria</taxon>
        <taxon>Pseudomonadati</taxon>
        <taxon>Pseudomonadota</taxon>
        <taxon>Gammaproteobacteria</taxon>
        <taxon>Alteromonadales</taxon>
        <taxon>Alteromonadaceae</taxon>
        <taxon>Alteromonas/Salinimonas group</taxon>
        <taxon>Alteromonas</taxon>
    </lineage>
</organism>
<keyword evidence="3" id="KW-1185">Reference proteome</keyword>
<feature type="transmembrane region" description="Helical" evidence="1">
    <location>
        <begin position="43"/>
        <end position="66"/>
    </location>
</feature>
<dbReference type="EMBL" id="JAAAWP010000007">
    <property type="protein sequence ID" value="NDW22270.1"/>
    <property type="molecule type" value="Genomic_DNA"/>
</dbReference>
<name>A0A6L9MX77_9ALTE</name>
<feature type="transmembrane region" description="Helical" evidence="1">
    <location>
        <begin position="7"/>
        <end position="23"/>
    </location>
</feature>
<accession>A0A6L9MX77</accession>
<evidence type="ECO:0000313" key="2">
    <source>
        <dbReference type="EMBL" id="NDW22270.1"/>
    </source>
</evidence>
<evidence type="ECO:0000313" key="3">
    <source>
        <dbReference type="Proteomes" id="UP000478837"/>
    </source>
</evidence>
<comment type="caution">
    <text evidence="2">The sequence shown here is derived from an EMBL/GenBank/DDBJ whole genome shotgun (WGS) entry which is preliminary data.</text>
</comment>
<dbReference type="Proteomes" id="UP000478837">
    <property type="component" value="Unassembled WGS sequence"/>
</dbReference>
<proteinExistence type="predicted"/>
<keyword evidence="1" id="KW-0812">Transmembrane</keyword>
<feature type="transmembrane region" description="Helical" evidence="1">
    <location>
        <begin position="111"/>
        <end position="127"/>
    </location>
</feature>
<evidence type="ECO:0000256" key="1">
    <source>
        <dbReference type="SAM" id="Phobius"/>
    </source>
</evidence>
<keyword evidence="1" id="KW-1133">Transmembrane helix</keyword>
<feature type="transmembrane region" description="Helical" evidence="1">
    <location>
        <begin position="78"/>
        <end position="99"/>
    </location>
</feature>
<reference evidence="2 3" key="1">
    <citation type="submission" date="2020-01" db="EMBL/GenBank/DDBJ databases">
        <title>Genomes of bacteria type strains.</title>
        <authorList>
            <person name="Chen J."/>
            <person name="Zhu S."/>
            <person name="Yang J."/>
        </authorList>
    </citation>
    <scope>NUCLEOTIDE SEQUENCE [LARGE SCALE GENOMIC DNA]</scope>
    <source>
        <strain evidence="2 3">LMG 22958</strain>
    </source>
</reference>
<sequence length="138" mass="15725">MKFKPSYWYYFIFALCFAGFQFLEDSIRKNYIGTSELVTYVLGFIPNFLPAIGIPCLLYAALPHLVGKSRTQFIAPKAHIYALIVSQFGLISWECAQLLLDGGTFDMHDILWTIIGGVAFYSIWYLHSARYGDVAKFT</sequence>
<dbReference type="AlphaFoldDB" id="A0A6L9MX77"/>
<gene>
    <name evidence="2" type="ORF">GTW09_12105</name>
</gene>
<dbReference type="RefSeq" id="WP_163112097.1">
    <property type="nucleotide sequence ID" value="NZ_JAAAWP010000007.1"/>
</dbReference>
<keyword evidence="1" id="KW-0472">Membrane</keyword>